<dbReference type="PANTHER" id="PTHR36779:SF1">
    <property type="entry name" value="OS04G0600400 PROTEIN"/>
    <property type="match status" value="1"/>
</dbReference>
<dbReference type="Proteomes" id="UP000324897">
    <property type="component" value="Unassembled WGS sequence"/>
</dbReference>
<accession>A0A5J9TX10</accession>
<reference evidence="3 4" key="1">
    <citation type="journal article" date="2019" name="Sci. Rep.">
        <title>A high-quality genome of Eragrostis curvula grass provides insights into Poaceae evolution and supports new strategies to enhance forage quality.</title>
        <authorList>
            <person name="Carballo J."/>
            <person name="Santos B.A.C.M."/>
            <person name="Zappacosta D."/>
            <person name="Garbus I."/>
            <person name="Selva J.P."/>
            <person name="Gallo C.A."/>
            <person name="Diaz A."/>
            <person name="Albertini E."/>
            <person name="Caccamo M."/>
            <person name="Echenique V."/>
        </authorList>
    </citation>
    <scope>NUCLEOTIDE SEQUENCE [LARGE SCALE GENOMIC DNA]</scope>
    <source>
        <strain evidence="4">cv. Victoria</strain>
        <tissue evidence="3">Leaf</tissue>
    </source>
</reference>
<feature type="non-terminal residue" evidence="3">
    <location>
        <position position="1"/>
    </location>
</feature>
<feature type="region of interest" description="Disordered" evidence="1">
    <location>
        <begin position="1"/>
        <end position="63"/>
    </location>
</feature>
<proteinExistence type="predicted"/>
<feature type="compositionally biased region" description="Low complexity" evidence="1">
    <location>
        <begin position="1"/>
        <end position="13"/>
    </location>
</feature>
<evidence type="ECO:0000313" key="4">
    <source>
        <dbReference type="Proteomes" id="UP000324897"/>
    </source>
</evidence>
<gene>
    <name evidence="3" type="ORF">EJB05_39429</name>
</gene>
<comment type="caution">
    <text evidence="3">The sequence shown here is derived from an EMBL/GenBank/DDBJ whole genome shotgun (WGS) entry which is preliminary data.</text>
</comment>
<evidence type="ECO:0000313" key="3">
    <source>
        <dbReference type="EMBL" id="TVU15886.1"/>
    </source>
</evidence>
<feature type="transmembrane region" description="Helical" evidence="2">
    <location>
        <begin position="260"/>
        <end position="282"/>
    </location>
</feature>
<organism evidence="3 4">
    <name type="scientific">Eragrostis curvula</name>
    <name type="common">weeping love grass</name>
    <dbReference type="NCBI Taxonomy" id="38414"/>
    <lineage>
        <taxon>Eukaryota</taxon>
        <taxon>Viridiplantae</taxon>
        <taxon>Streptophyta</taxon>
        <taxon>Embryophyta</taxon>
        <taxon>Tracheophyta</taxon>
        <taxon>Spermatophyta</taxon>
        <taxon>Magnoliopsida</taxon>
        <taxon>Liliopsida</taxon>
        <taxon>Poales</taxon>
        <taxon>Poaceae</taxon>
        <taxon>PACMAD clade</taxon>
        <taxon>Chloridoideae</taxon>
        <taxon>Eragrostideae</taxon>
        <taxon>Eragrostidinae</taxon>
        <taxon>Eragrostis</taxon>
    </lineage>
</organism>
<name>A0A5J9TX10_9POAL</name>
<keyword evidence="2" id="KW-1133">Transmembrane helix</keyword>
<dbReference type="PANTHER" id="PTHR36779">
    <property type="entry name" value="OSJNBA0083N12.13 PROTEIN"/>
    <property type="match status" value="1"/>
</dbReference>
<feature type="transmembrane region" description="Helical" evidence="2">
    <location>
        <begin position="312"/>
        <end position="330"/>
    </location>
</feature>
<feature type="transmembrane region" description="Helical" evidence="2">
    <location>
        <begin position="72"/>
        <end position="96"/>
    </location>
</feature>
<keyword evidence="2" id="KW-0812">Transmembrane</keyword>
<protein>
    <submittedName>
        <fullName evidence="3">Uncharacterized protein</fullName>
    </submittedName>
</protein>
<keyword evidence="4" id="KW-1185">Reference proteome</keyword>
<keyword evidence="2" id="KW-0472">Membrane</keyword>
<dbReference type="Gramene" id="TVU15886">
    <property type="protein sequence ID" value="TVU15886"/>
    <property type="gene ID" value="EJB05_39429"/>
</dbReference>
<dbReference type="OrthoDB" id="1922696at2759"/>
<dbReference type="AlphaFoldDB" id="A0A5J9TX10"/>
<sequence>PQSILPIQPHFPFHIPPSTTPSPASGDRRHPADGSPVYLMDPQAPSPRSSAGEGADPAARSRLQPRSAVRGALGVAFPIAASFLFSFLVGLAGLALGSLSSTTSVSMPSTCRILSTGVDLRSSKVCELGLLNYRAKHVFYPSSNRKFRCHDDYYWASVFQVEYKEYFSGQTSYALAESPKEALPHSCRPDFGATWSTTLKFKVNESYSCRYTLGSNKADIHSDKLFNCTAEEPSKREMLKRIFILFSESFVSEDFSSQRIIGHVAAGVVLGMLSSVLITILLRSLYRLFLAAARSAVRKHSIRVLAGRFKRACLLVAYVSAVCWFTLQYSKFIGLKELMSDSELLERFF</sequence>
<evidence type="ECO:0000256" key="2">
    <source>
        <dbReference type="SAM" id="Phobius"/>
    </source>
</evidence>
<dbReference type="EMBL" id="RWGY01000031">
    <property type="protein sequence ID" value="TVU15886.1"/>
    <property type="molecule type" value="Genomic_DNA"/>
</dbReference>
<evidence type="ECO:0000256" key="1">
    <source>
        <dbReference type="SAM" id="MobiDB-lite"/>
    </source>
</evidence>